<evidence type="ECO:0000259" key="8">
    <source>
        <dbReference type="PROSITE" id="PS50928"/>
    </source>
</evidence>
<dbReference type="CDD" id="cd06261">
    <property type="entry name" value="TM_PBP2"/>
    <property type="match status" value="1"/>
</dbReference>
<name>A0ABZ1BZ40_9FIRM</name>
<dbReference type="PROSITE" id="PS50928">
    <property type="entry name" value="ABC_TM1"/>
    <property type="match status" value="1"/>
</dbReference>
<dbReference type="EMBL" id="CP141615">
    <property type="protein sequence ID" value="WRP17332.1"/>
    <property type="molecule type" value="Genomic_DNA"/>
</dbReference>
<reference evidence="9 10" key="1">
    <citation type="journal article" date="2024" name="Front. Microbiol.">
        <title>Novel thermophilic genera Geochorda gen. nov. and Carboxydochorda gen. nov. from the deep terrestrial subsurface reveal the ecophysiological diversity in the class Limnochordia.</title>
        <authorList>
            <person name="Karnachuk O.V."/>
            <person name="Lukina A.P."/>
            <person name="Avakyan M.R."/>
            <person name="Kadnikov V.V."/>
            <person name="Begmatov S."/>
            <person name="Beletsky A.V."/>
            <person name="Vlasova K.G."/>
            <person name="Novikov A.A."/>
            <person name="Shcherbakova V.A."/>
            <person name="Mardanov A.V."/>
            <person name="Ravin N.V."/>
        </authorList>
    </citation>
    <scope>NUCLEOTIDE SEQUENCE [LARGE SCALE GENOMIC DNA]</scope>
    <source>
        <strain evidence="9 10">L945</strain>
    </source>
</reference>
<feature type="transmembrane region" description="Helical" evidence="7">
    <location>
        <begin position="126"/>
        <end position="147"/>
    </location>
</feature>
<dbReference type="RefSeq" id="WP_324716603.1">
    <property type="nucleotide sequence ID" value="NZ_CP141615.1"/>
</dbReference>
<evidence type="ECO:0000256" key="2">
    <source>
        <dbReference type="ARBA" id="ARBA00022448"/>
    </source>
</evidence>
<keyword evidence="2 7" id="KW-0813">Transport</keyword>
<organism evidence="9 10">
    <name type="scientific">Carboxydichorda subterranea</name>
    <dbReference type="NCBI Taxonomy" id="3109565"/>
    <lineage>
        <taxon>Bacteria</taxon>
        <taxon>Bacillati</taxon>
        <taxon>Bacillota</taxon>
        <taxon>Limnochordia</taxon>
        <taxon>Limnochordales</taxon>
        <taxon>Geochordaceae</taxon>
        <taxon>Carboxydichorda</taxon>
    </lineage>
</organism>
<evidence type="ECO:0000256" key="3">
    <source>
        <dbReference type="ARBA" id="ARBA00022475"/>
    </source>
</evidence>
<sequence length="312" mass="34414">MGRPVAAGGVARAVRTRPSGLRARHARALVEAGAYLGPSLLIFAVFVFWPLVRTLRLSFYVTDPLGRPAAFVGLAQYLRLVRPAFLNSLHVTLLFVLYVVPATILLALALAVLANLRLRRIAIFRALFSSSIAVSGATASVIFLFMYNPAIGPLNYLLQSVGLPALRWHTDAVSALPSVALTTVWLQLGLNTIILLAGMQGIPEEYYESAALDGATFFTIFRRITMPLLSPSIFFLAVVDTLSAFQTFAPFEIMTKGGPMDATNTLVYSIYREFYFNGQYGFAAAQSVVLFIIMLLLTVLQFRLMERRVFYQ</sequence>
<evidence type="ECO:0000313" key="10">
    <source>
        <dbReference type="Proteomes" id="UP001332192"/>
    </source>
</evidence>
<gene>
    <name evidence="9" type="ORF">U7230_14825</name>
</gene>
<keyword evidence="10" id="KW-1185">Reference proteome</keyword>
<feature type="transmembrane region" description="Helical" evidence="7">
    <location>
        <begin position="280"/>
        <end position="300"/>
    </location>
</feature>
<feature type="transmembrane region" description="Helical" evidence="7">
    <location>
        <begin position="89"/>
        <end position="114"/>
    </location>
</feature>
<evidence type="ECO:0000256" key="7">
    <source>
        <dbReference type="RuleBase" id="RU363032"/>
    </source>
</evidence>
<evidence type="ECO:0000256" key="6">
    <source>
        <dbReference type="ARBA" id="ARBA00023136"/>
    </source>
</evidence>
<dbReference type="Proteomes" id="UP001332192">
    <property type="component" value="Chromosome"/>
</dbReference>
<dbReference type="PANTHER" id="PTHR30193:SF37">
    <property type="entry name" value="INNER MEMBRANE ABC TRANSPORTER PERMEASE PROTEIN YCJO"/>
    <property type="match status" value="1"/>
</dbReference>
<feature type="transmembrane region" description="Helical" evidence="7">
    <location>
        <begin position="175"/>
        <end position="197"/>
    </location>
</feature>
<evidence type="ECO:0000256" key="5">
    <source>
        <dbReference type="ARBA" id="ARBA00022989"/>
    </source>
</evidence>
<dbReference type="InterPro" id="IPR035906">
    <property type="entry name" value="MetI-like_sf"/>
</dbReference>
<keyword evidence="6 7" id="KW-0472">Membrane</keyword>
<dbReference type="Pfam" id="PF00528">
    <property type="entry name" value="BPD_transp_1"/>
    <property type="match status" value="1"/>
</dbReference>
<keyword evidence="5 7" id="KW-1133">Transmembrane helix</keyword>
<dbReference type="InterPro" id="IPR000515">
    <property type="entry name" value="MetI-like"/>
</dbReference>
<evidence type="ECO:0000256" key="4">
    <source>
        <dbReference type="ARBA" id="ARBA00022692"/>
    </source>
</evidence>
<feature type="transmembrane region" description="Helical" evidence="7">
    <location>
        <begin position="32"/>
        <end position="52"/>
    </location>
</feature>
<dbReference type="InterPro" id="IPR051393">
    <property type="entry name" value="ABC_transporter_permease"/>
</dbReference>
<evidence type="ECO:0000313" key="9">
    <source>
        <dbReference type="EMBL" id="WRP17332.1"/>
    </source>
</evidence>
<dbReference type="PANTHER" id="PTHR30193">
    <property type="entry name" value="ABC TRANSPORTER PERMEASE PROTEIN"/>
    <property type="match status" value="1"/>
</dbReference>
<keyword evidence="4 7" id="KW-0812">Transmembrane</keyword>
<comment type="subcellular location">
    <subcellularLocation>
        <location evidence="1 7">Cell membrane</location>
        <topology evidence="1 7">Multi-pass membrane protein</topology>
    </subcellularLocation>
</comment>
<feature type="domain" description="ABC transmembrane type-1" evidence="8">
    <location>
        <begin position="89"/>
        <end position="301"/>
    </location>
</feature>
<comment type="similarity">
    <text evidence="7">Belongs to the binding-protein-dependent transport system permease family.</text>
</comment>
<accession>A0ABZ1BZ40</accession>
<dbReference type="SUPFAM" id="SSF161098">
    <property type="entry name" value="MetI-like"/>
    <property type="match status" value="1"/>
</dbReference>
<keyword evidence="3" id="KW-1003">Cell membrane</keyword>
<evidence type="ECO:0000256" key="1">
    <source>
        <dbReference type="ARBA" id="ARBA00004651"/>
    </source>
</evidence>
<protein>
    <submittedName>
        <fullName evidence="9">Sugar ABC transporter permease</fullName>
    </submittedName>
</protein>
<proteinExistence type="inferred from homology"/>
<dbReference type="Gene3D" id="1.10.3720.10">
    <property type="entry name" value="MetI-like"/>
    <property type="match status" value="1"/>
</dbReference>
<feature type="transmembrane region" description="Helical" evidence="7">
    <location>
        <begin position="228"/>
        <end position="249"/>
    </location>
</feature>